<dbReference type="InterPro" id="IPR031799">
    <property type="entry name" value="Znf-C2H2_ribbon"/>
</dbReference>
<dbReference type="Gene3D" id="3.30.160.60">
    <property type="entry name" value="Classic Zinc Finger"/>
    <property type="match status" value="1"/>
</dbReference>
<keyword evidence="1" id="KW-0479">Metal-binding</keyword>
<dbReference type="InterPro" id="IPR013087">
    <property type="entry name" value="Znf_C2H2_type"/>
</dbReference>
<dbReference type="PANTHER" id="PTHR21695:SF0">
    <property type="entry name" value="ZINC FINGER PROTEIN 414"/>
    <property type="match status" value="1"/>
</dbReference>
<feature type="compositionally biased region" description="Gly residues" evidence="2">
    <location>
        <begin position="89"/>
        <end position="101"/>
    </location>
</feature>
<dbReference type="Ensembl" id="ENSVKKT00000021588.1">
    <property type="protein sequence ID" value="ENSVKKP00000021063.1"/>
    <property type="gene ID" value="ENSVKKG00000014143.1"/>
</dbReference>
<evidence type="ECO:0000313" key="4">
    <source>
        <dbReference type="Ensembl" id="ENSVKKP00000021063.1"/>
    </source>
</evidence>
<evidence type="ECO:0000259" key="3">
    <source>
        <dbReference type="PROSITE" id="PS50157"/>
    </source>
</evidence>
<evidence type="ECO:0000313" key="5">
    <source>
        <dbReference type="Proteomes" id="UP000694545"/>
    </source>
</evidence>
<organism evidence="4 5">
    <name type="scientific">Varanus komodoensis</name>
    <name type="common">Komodo dragon</name>
    <dbReference type="NCBI Taxonomy" id="61221"/>
    <lineage>
        <taxon>Eukaryota</taxon>
        <taxon>Metazoa</taxon>
        <taxon>Chordata</taxon>
        <taxon>Craniata</taxon>
        <taxon>Vertebrata</taxon>
        <taxon>Euteleostomi</taxon>
        <taxon>Lepidosauria</taxon>
        <taxon>Squamata</taxon>
        <taxon>Bifurcata</taxon>
        <taxon>Unidentata</taxon>
        <taxon>Episquamata</taxon>
        <taxon>Toxicofera</taxon>
        <taxon>Anguimorpha</taxon>
        <taxon>Paleoanguimorpha</taxon>
        <taxon>Varanoidea</taxon>
        <taxon>Varanidae</taxon>
        <taxon>Varanus</taxon>
    </lineage>
</organism>
<dbReference type="SMART" id="SM00355">
    <property type="entry name" value="ZnF_C2H2"/>
    <property type="match status" value="3"/>
</dbReference>
<feature type="region of interest" description="Disordered" evidence="2">
    <location>
        <begin position="13"/>
        <end position="121"/>
    </location>
</feature>
<dbReference type="PROSITE" id="PS00028">
    <property type="entry name" value="ZINC_FINGER_C2H2_1"/>
    <property type="match status" value="2"/>
</dbReference>
<accession>A0A8D2Q5V3</accession>
<dbReference type="Pfam" id="PF15909">
    <property type="entry name" value="zf-C2H2_8"/>
    <property type="match status" value="1"/>
</dbReference>
<reference evidence="4" key="2">
    <citation type="submission" date="2025-09" db="UniProtKB">
        <authorList>
            <consortium name="Ensembl"/>
        </authorList>
    </citation>
    <scope>IDENTIFICATION</scope>
</reference>
<evidence type="ECO:0000256" key="2">
    <source>
        <dbReference type="SAM" id="MobiDB-lite"/>
    </source>
</evidence>
<dbReference type="GO" id="GO:0008270">
    <property type="term" value="F:zinc ion binding"/>
    <property type="evidence" value="ECO:0007669"/>
    <property type="project" value="UniProtKB-KW"/>
</dbReference>
<dbReference type="AlphaFoldDB" id="A0A8D2Q5V3"/>
<dbReference type="InterPro" id="IPR039882">
    <property type="entry name" value="ZN414"/>
</dbReference>
<name>A0A8D2Q5V3_VARKO</name>
<feature type="compositionally biased region" description="Low complexity" evidence="2">
    <location>
        <begin position="66"/>
        <end position="80"/>
    </location>
</feature>
<keyword evidence="1" id="KW-0863">Zinc-finger</keyword>
<proteinExistence type="predicted"/>
<dbReference type="PROSITE" id="PS50157">
    <property type="entry name" value="ZINC_FINGER_C2H2_2"/>
    <property type="match status" value="1"/>
</dbReference>
<evidence type="ECO:0000256" key="1">
    <source>
        <dbReference type="PROSITE-ProRule" id="PRU00042"/>
    </source>
</evidence>
<keyword evidence="5" id="KW-1185">Reference proteome</keyword>
<feature type="region of interest" description="Disordered" evidence="2">
    <location>
        <begin position="531"/>
        <end position="556"/>
    </location>
</feature>
<feature type="compositionally biased region" description="Pro residues" evidence="2">
    <location>
        <begin position="546"/>
        <end position="556"/>
    </location>
</feature>
<sequence>KGWEEQNCGLSLLRVGVPSPPASGNRVLSGGSAPRAPLARRRVWALPVRTREQPPFEPASPTPEEASGSLLWPAPASAPISPGPRAPGLLGGQPLPGGVGGPRNQDLQLPKRRPTPGKRYQCSGDGCRLACRSMKELLDHMRVHYRPTQSVEGKAFRCSAHGCAESFPDMQALMGHVKAHYKLNRYFKCENCMSRFQTYRSLFKHLHSCTDSATSSPSPAPAAALAADPLPASLRGALESVPALAHSFPLLEQPLFGPPSLARFSGPPPPPVAGPFLPFVHSTTYGLPQAAVQSRLRPLLPAPGLPVSNAVWKKSQGERCTGWRSPQVGPAVPGSAARRLRRLAPPCPQPQDRLVQPRALGSEAWEGVPVLRNARRSPTGGNQSGVGPGGACERSAMHTQSAPEARGFGRPLPVRVRDVRPGSSGRNRVPSRGEAPRPASRGAGLWGGAGRAGALPGQASGAWPTGARGIAGQAGSRALLRAGLRPRAGERGSVGPVSLRFRPDGRALLQQPHRVGAHPGPLHLHAVPVLHGLAGGDDPAHRRPPQEPVPTRPPGG</sequence>
<keyword evidence="1" id="KW-0862">Zinc</keyword>
<feature type="domain" description="C2H2-type" evidence="3">
    <location>
        <begin position="156"/>
        <end position="180"/>
    </location>
</feature>
<protein>
    <recommendedName>
        <fullName evidence="3">C2H2-type domain-containing protein</fullName>
    </recommendedName>
</protein>
<dbReference type="PANTHER" id="PTHR21695">
    <property type="entry name" value="ZINC FINGER PROTEIN 414"/>
    <property type="match status" value="1"/>
</dbReference>
<dbReference type="Proteomes" id="UP000694545">
    <property type="component" value="Unplaced"/>
</dbReference>
<feature type="region of interest" description="Disordered" evidence="2">
    <location>
        <begin position="371"/>
        <end position="468"/>
    </location>
</feature>
<reference evidence="4" key="1">
    <citation type="submission" date="2025-08" db="UniProtKB">
        <authorList>
            <consortium name="Ensembl"/>
        </authorList>
    </citation>
    <scope>IDENTIFICATION</scope>
</reference>